<protein>
    <submittedName>
        <fullName evidence="1">Uncharacterized protein</fullName>
    </submittedName>
</protein>
<dbReference type="InterPro" id="IPR046053">
    <property type="entry name" value="DUF6011"/>
</dbReference>
<name>A0A8S5UCH4_9CAUD</name>
<reference evidence="1" key="1">
    <citation type="journal article" date="2021" name="Proc. Natl. Acad. Sci. U.S.A.">
        <title>A Catalog of Tens of Thousands of Viruses from Human Metagenomes Reveals Hidden Associations with Chronic Diseases.</title>
        <authorList>
            <person name="Tisza M.J."/>
            <person name="Buck C.B."/>
        </authorList>
    </citation>
    <scope>NUCLEOTIDE SEQUENCE</scope>
    <source>
        <strain evidence="1">CtgN495</strain>
    </source>
</reference>
<dbReference type="EMBL" id="BK016063">
    <property type="protein sequence ID" value="DAF92181.1"/>
    <property type="molecule type" value="Genomic_DNA"/>
</dbReference>
<evidence type="ECO:0000313" key="1">
    <source>
        <dbReference type="EMBL" id="DAF92181.1"/>
    </source>
</evidence>
<proteinExistence type="predicted"/>
<sequence>MKTVNRTYGKQFRTYQDSSCEITDTSILHEYINNGCGVVTLENPETKKYRTYAFNLPRYDKFNEPTIFVYARMRDDCWLYVGMMRKDVFRETRNSNFGVGNPVYEGALYIVQVANNRRKNKRMKIYHCGVCSVCGRKLIQPKSIKYGVGPKCRNKLKNEQ</sequence>
<organism evidence="1">
    <name type="scientific">Siphoviridae sp. ctgN495</name>
    <dbReference type="NCBI Taxonomy" id="2825608"/>
    <lineage>
        <taxon>Viruses</taxon>
        <taxon>Duplodnaviria</taxon>
        <taxon>Heunggongvirae</taxon>
        <taxon>Uroviricota</taxon>
        <taxon>Caudoviricetes</taxon>
    </lineage>
</organism>
<accession>A0A8S5UCH4</accession>
<dbReference type="Pfam" id="PF19474">
    <property type="entry name" value="DUF6011"/>
    <property type="match status" value="1"/>
</dbReference>